<accession>A0A2M9ZWA2</accession>
<proteinExistence type="predicted"/>
<evidence type="ECO:0000313" key="1">
    <source>
        <dbReference type="EMBL" id="PJZ76310.1"/>
    </source>
</evidence>
<dbReference type="Proteomes" id="UP000231843">
    <property type="component" value="Unassembled WGS sequence"/>
</dbReference>
<sequence length="156" mass="17668">MISVTMLLKIFLLSFLFIISCKNFGFDTADVIRANDAYRKIITAVSNKFEYCKSIGKDYSNAHGYFSGFPSIVSCNDDTFHNNQGAYVWTRSVDTCLDLVHFTLCPDSGTNFDEWVYLVVGSCHFPEAYFINSYKPFQGKILGLPRNLYDLSLGCL</sequence>
<name>A0A2M9ZWA2_9LEPT</name>
<gene>
    <name evidence="1" type="ORF">CH365_13020</name>
</gene>
<comment type="caution">
    <text evidence="1">The sequence shown here is derived from an EMBL/GenBank/DDBJ whole genome shotgun (WGS) entry which is preliminary data.</text>
</comment>
<reference evidence="1 2" key="1">
    <citation type="submission" date="2017-07" db="EMBL/GenBank/DDBJ databases">
        <title>Leptospira spp. isolated from tropical soils.</title>
        <authorList>
            <person name="Thibeaux R."/>
            <person name="Iraola G."/>
            <person name="Ferres I."/>
            <person name="Bierque E."/>
            <person name="Girault D."/>
            <person name="Soupe-Gilbert M.-E."/>
            <person name="Picardeau M."/>
            <person name="Goarant C."/>
        </authorList>
    </citation>
    <scope>NUCLEOTIDE SEQUENCE [LARGE SCALE GENOMIC DNA]</scope>
    <source>
        <strain evidence="1 2">ES4-C-A1</strain>
    </source>
</reference>
<dbReference type="EMBL" id="NPEA01000007">
    <property type="protein sequence ID" value="PJZ76310.1"/>
    <property type="molecule type" value="Genomic_DNA"/>
</dbReference>
<keyword evidence="2" id="KW-1185">Reference proteome</keyword>
<organism evidence="1 2">
    <name type="scientific">Leptospira neocaledonica</name>
    <dbReference type="NCBI Taxonomy" id="2023192"/>
    <lineage>
        <taxon>Bacteria</taxon>
        <taxon>Pseudomonadati</taxon>
        <taxon>Spirochaetota</taxon>
        <taxon>Spirochaetia</taxon>
        <taxon>Leptospirales</taxon>
        <taxon>Leptospiraceae</taxon>
        <taxon>Leptospira</taxon>
    </lineage>
</organism>
<protein>
    <submittedName>
        <fullName evidence="1">Uncharacterized protein</fullName>
    </submittedName>
</protein>
<dbReference type="AlphaFoldDB" id="A0A2M9ZWA2"/>
<evidence type="ECO:0000313" key="2">
    <source>
        <dbReference type="Proteomes" id="UP000231843"/>
    </source>
</evidence>